<evidence type="ECO:0000313" key="1">
    <source>
        <dbReference type="EMBL" id="KAG0560499.1"/>
    </source>
</evidence>
<keyword evidence="2" id="KW-1185">Reference proteome</keyword>
<dbReference type="Proteomes" id="UP000822688">
    <property type="component" value="Chromosome 10"/>
</dbReference>
<accession>A0A8T0GQC5</accession>
<organism evidence="1 2">
    <name type="scientific">Ceratodon purpureus</name>
    <name type="common">Fire moss</name>
    <name type="synonym">Dicranum purpureum</name>
    <dbReference type="NCBI Taxonomy" id="3225"/>
    <lineage>
        <taxon>Eukaryota</taxon>
        <taxon>Viridiplantae</taxon>
        <taxon>Streptophyta</taxon>
        <taxon>Embryophyta</taxon>
        <taxon>Bryophyta</taxon>
        <taxon>Bryophytina</taxon>
        <taxon>Bryopsida</taxon>
        <taxon>Dicranidae</taxon>
        <taxon>Pseudoditrichales</taxon>
        <taxon>Ditrichaceae</taxon>
        <taxon>Ceratodon</taxon>
    </lineage>
</organism>
<name>A0A8T0GQC5_CERPU</name>
<protein>
    <submittedName>
        <fullName evidence="1">Uncharacterized protein</fullName>
    </submittedName>
</protein>
<comment type="caution">
    <text evidence="1">The sequence shown here is derived from an EMBL/GenBank/DDBJ whole genome shotgun (WGS) entry which is preliminary data.</text>
</comment>
<evidence type="ECO:0000313" key="2">
    <source>
        <dbReference type="Proteomes" id="UP000822688"/>
    </source>
</evidence>
<proteinExistence type="predicted"/>
<dbReference type="AlphaFoldDB" id="A0A8T0GQC5"/>
<dbReference type="EMBL" id="CM026431">
    <property type="protein sequence ID" value="KAG0560499.1"/>
    <property type="molecule type" value="Genomic_DNA"/>
</dbReference>
<sequence length="102" mass="11632">MQCAAIYSTMRLNRSRAPTGVSTDNFANQRDFFFSSSRRSPTQFSTLGARKSKPATQLTRLAAKWKKTGGKEFPNDCRLLERSIPTLYRVHECDFLRGADEH</sequence>
<gene>
    <name evidence="1" type="ORF">KC19_10G184600</name>
</gene>
<reference evidence="1" key="1">
    <citation type="submission" date="2020-06" db="EMBL/GenBank/DDBJ databases">
        <title>WGS assembly of Ceratodon purpureus strain R40.</title>
        <authorList>
            <person name="Carey S.B."/>
            <person name="Jenkins J."/>
            <person name="Shu S."/>
            <person name="Lovell J.T."/>
            <person name="Sreedasyam A."/>
            <person name="Maumus F."/>
            <person name="Tiley G.P."/>
            <person name="Fernandez-Pozo N."/>
            <person name="Barry K."/>
            <person name="Chen C."/>
            <person name="Wang M."/>
            <person name="Lipzen A."/>
            <person name="Daum C."/>
            <person name="Saski C.A."/>
            <person name="Payton A.C."/>
            <person name="Mcbreen J.C."/>
            <person name="Conrad R.E."/>
            <person name="Kollar L.M."/>
            <person name="Olsson S."/>
            <person name="Huttunen S."/>
            <person name="Landis J.B."/>
            <person name="Wickett N.J."/>
            <person name="Johnson M.G."/>
            <person name="Rensing S.A."/>
            <person name="Grimwood J."/>
            <person name="Schmutz J."/>
            <person name="Mcdaniel S.F."/>
        </authorList>
    </citation>
    <scope>NUCLEOTIDE SEQUENCE</scope>
    <source>
        <strain evidence="1">R40</strain>
    </source>
</reference>